<name>A0A9D2H1Z7_9FIRM</name>
<proteinExistence type="predicted"/>
<dbReference type="Pfam" id="PF19568">
    <property type="entry name" value="Spore_III_AA"/>
    <property type="match status" value="1"/>
</dbReference>
<dbReference type="GO" id="GO:0005524">
    <property type="term" value="F:ATP binding"/>
    <property type="evidence" value="ECO:0007669"/>
    <property type="project" value="UniProtKB-KW"/>
</dbReference>
<evidence type="ECO:0000313" key="5">
    <source>
        <dbReference type="Proteomes" id="UP000824221"/>
    </source>
</evidence>
<gene>
    <name evidence="4" type="ORF">H9797_00290</name>
</gene>
<dbReference type="InterPro" id="IPR027417">
    <property type="entry name" value="P-loop_NTPase"/>
</dbReference>
<feature type="domain" description="Stage III sporulation protein AA AAA+ ATPase" evidence="3">
    <location>
        <begin position="16"/>
        <end position="272"/>
    </location>
</feature>
<comment type="caution">
    <text evidence="4">The sequence shown here is derived from an EMBL/GenBank/DDBJ whole genome shotgun (WGS) entry which is preliminary data.</text>
</comment>
<dbReference type="PANTHER" id="PTHR20953">
    <property type="entry name" value="KINASE-RELATED"/>
    <property type="match status" value="1"/>
</dbReference>
<accession>A0A9D2H1Z7</accession>
<reference evidence="4" key="1">
    <citation type="journal article" date="2021" name="PeerJ">
        <title>Extensive microbial diversity within the chicken gut microbiome revealed by metagenomics and culture.</title>
        <authorList>
            <person name="Gilroy R."/>
            <person name="Ravi A."/>
            <person name="Getino M."/>
            <person name="Pursley I."/>
            <person name="Horton D.L."/>
            <person name="Alikhan N.F."/>
            <person name="Baker D."/>
            <person name="Gharbi K."/>
            <person name="Hall N."/>
            <person name="Watson M."/>
            <person name="Adriaenssens E.M."/>
            <person name="Foster-Nyarko E."/>
            <person name="Jarju S."/>
            <person name="Secka A."/>
            <person name="Antonio M."/>
            <person name="Oren A."/>
            <person name="Chaudhuri R.R."/>
            <person name="La Ragione R."/>
            <person name="Hildebrand F."/>
            <person name="Pallen M.J."/>
        </authorList>
    </citation>
    <scope>NUCLEOTIDE SEQUENCE</scope>
    <source>
        <strain evidence="4">CHK156-179</strain>
    </source>
</reference>
<dbReference type="EMBL" id="DXAJ01000006">
    <property type="protein sequence ID" value="HJA01805.1"/>
    <property type="molecule type" value="Genomic_DNA"/>
</dbReference>
<organism evidence="4 5">
    <name type="scientific">Candidatus Gallimonas gallistercoris</name>
    <dbReference type="NCBI Taxonomy" id="2838602"/>
    <lineage>
        <taxon>Bacteria</taxon>
        <taxon>Bacillati</taxon>
        <taxon>Bacillota</taxon>
        <taxon>Clostridia</taxon>
        <taxon>Candidatus Gallimonas</taxon>
    </lineage>
</organism>
<evidence type="ECO:0000256" key="1">
    <source>
        <dbReference type="ARBA" id="ARBA00022741"/>
    </source>
</evidence>
<dbReference type="InterPro" id="IPR045735">
    <property type="entry name" value="Spore_III_AA_AAA+_ATPase"/>
</dbReference>
<evidence type="ECO:0000313" key="4">
    <source>
        <dbReference type="EMBL" id="HJA01805.1"/>
    </source>
</evidence>
<evidence type="ECO:0000256" key="2">
    <source>
        <dbReference type="ARBA" id="ARBA00022840"/>
    </source>
</evidence>
<dbReference type="AlphaFoldDB" id="A0A9D2H1Z7"/>
<dbReference type="PANTHER" id="PTHR20953:SF3">
    <property type="entry name" value="P-LOOP CONTAINING NUCLEOSIDE TRIPHOSPHATE HYDROLASES SUPERFAMILY PROTEIN"/>
    <property type="match status" value="1"/>
</dbReference>
<protein>
    <recommendedName>
        <fullName evidence="3">Stage III sporulation protein AA AAA+ ATPase domain-containing protein</fullName>
    </recommendedName>
</protein>
<reference evidence="4" key="2">
    <citation type="submission" date="2021-04" db="EMBL/GenBank/DDBJ databases">
        <authorList>
            <person name="Gilroy R."/>
        </authorList>
    </citation>
    <scope>NUCLEOTIDE SEQUENCE</scope>
    <source>
        <strain evidence="4">CHK156-179</strain>
    </source>
</reference>
<evidence type="ECO:0000259" key="3">
    <source>
        <dbReference type="Pfam" id="PF19568"/>
    </source>
</evidence>
<sequence length="279" mass="30019">MLEFLSPRLKEAVSHVELGRLFELRVRAARPLYGNISGTFVPLGRCGPVKKPQNALHPTQEEVDETLFSACGYSVHAVENELRQGFVTAAEGERVGIAGTFVFEGGRVLSVNGVTSLCIRVPHAVRGCAEEIYRRCLMEGLCSLLLLSPPGWGKTTLLRDLARLVSERTGANILVSDERGELSAGETGPTSDIIRFADKATAFTAGIRAMRPDLIVTDELLPEDYGAVARAIAGGVSVFASAHLTRFEDVPQKLFDRYVILQGIGGIGQVLGEDGNVLA</sequence>
<dbReference type="SUPFAM" id="SSF52540">
    <property type="entry name" value="P-loop containing nucleoside triphosphate hydrolases"/>
    <property type="match status" value="1"/>
</dbReference>
<keyword evidence="1" id="KW-0547">Nucleotide-binding</keyword>
<keyword evidence="2" id="KW-0067">ATP-binding</keyword>
<dbReference type="Gene3D" id="3.40.50.300">
    <property type="entry name" value="P-loop containing nucleotide triphosphate hydrolases"/>
    <property type="match status" value="1"/>
</dbReference>
<dbReference type="Proteomes" id="UP000824221">
    <property type="component" value="Unassembled WGS sequence"/>
</dbReference>